<dbReference type="InterPro" id="IPR050743">
    <property type="entry name" value="2-oxoacid_DH_E2_comp"/>
</dbReference>
<comment type="subunit">
    <text evidence="3">Forms a 24-polypeptide structural core with octahedral symmetry.</text>
</comment>
<evidence type="ECO:0000256" key="3">
    <source>
        <dbReference type="ARBA" id="ARBA00011484"/>
    </source>
</evidence>
<proteinExistence type="inferred from homology"/>
<evidence type="ECO:0000256" key="7">
    <source>
        <dbReference type="ARBA" id="ARBA00025211"/>
    </source>
</evidence>
<dbReference type="eggNOG" id="COG0508">
    <property type="taxonomic scope" value="Bacteria"/>
</dbReference>
<dbReference type="InterPro" id="IPR023213">
    <property type="entry name" value="CAT-like_dom_sf"/>
</dbReference>
<evidence type="ECO:0000256" key="5">
    <source>
        <dbReference type="ARBA" id="ARBA00022823"/>
    </source>
</evidence>
<dbReference type="PANTHER" id="PTHR43178:SF2">
    <property type="entry name" value="DIHYDROLIPOYLLYSINE-RESIDUE ACETYLTRANSFERASE COMPONENT OF PYRUVATE DEHYDROGENASE COMPLEX"/>
    <property type="match status" value="1"/>
</dbReference>
<dbReference type="PROSITE" id="PS50968">
    <property type="entry name" value="BIOTINYL_LIPOYL"/>
    <property type="match status" value="1"/>
</dbReference>
<dbReference type="GO" id="GO:0004742">
    <property type="term" value="F:dihydrolipoyllysine-residue acetyltransferase activity"/>
    <property type="evidence" value="ECO:0007669"/>
    <property type="project" value="UniProtKB-EC"/>
</dbReference>
<dbReference type="GO" id="GO:0006086">
    <property type="term" value="P:pyruvate decarboxylation to acetyl-CoA"/>
    <property type="evidence" value="ECO:0007669"/>
    <property type="project" value="TreeGrafter"/>
</dbReference>
<dbReference type="HOGENOM" id="CLU_016733_10_0_6"/>
<dbReference type="Gene3D" id="3.30.559.10">
    <property type="entry name" value="Chloramphenicol acetyltransferase-like domain"/>
    <property type="match status" value="1"/>
</dbReference>
<dbReference type="PATRIC" id="fig|1348660.3.peg.2454"/>
<organism evidence="12 13">
    <name type="scientific">Serratia plymuthica S13</name>
    <dbReference type="NCBI Taxonomy" id="1348660"/>
    <lineage>
        <taxon>Bacteria</taxon>
        <taxon>Pseudomonadati</taxon>
        <taxon>Pseudomonadota</taxon>
        <taxon>Gammaproteobacteria</taxon>
        <taxon>Enterobacterales</taxon>
        <taxon>Yersiniaceae</taxon>
        <taxon>Serratia</taxon>
    </lineage>
</organism>
<dbReference type="FunFam" id="3.30.559.10:FF:000004">
    <property type="entry name" value="Acetyltransferase component of pyruvate dehydrogenase complex"/>
    <property type="match status" value="1"/>
</dbReference>
<comment type="similarity">
    <text evidence="2 9">Belongs to the 2-oxoacid dehydrogenase family.</text>
</comment>
<dbReference type="InterPro" id="IPR004167">
    <property type="entry name" value="PSBD"/>
</dbReference>
<evidence type="ECO:0000259" key="11">
    <source>
        <dbReference type="PROSITE" id="PS51826"/>
    </source>
</evidence>
<keyword evidence="4 9" id="KW-0808">Transferase</keyword>
<dbReference type="PANTHER" id="PTHR43178">
    <property type="entry name" value="DIHYDROLIPOAMIDE ACETYLTRANSFERASE COMPONENT OF PYRUVATE DEHYDROGENASE COMPLEX"/>
    <property type="match status" value="1"/>
</dbReference>
<keyword evidence="6 9" id="KW-0012">Acyltransferase</keyword>
<feature type="domain" description="Peripheral subunit-binding (PSBD)" evidence="11">
    <location>
        <begin position="121"/>
        <end position="158"/>
    </location>
</feature>
<dbReference type="PROSITE" id="PS51826">
    <property type="entry name" value="PSBD"/>
    <property type="match status" value="1"/>
</dbReference>
<dbReference type="InterPro" id="IPR001078">
    <property type="entry name" value="2-oxoacid_DH_actylTfrase"/>
</dbReference>
<comment type="function">
    <text evidence="7">The pyruvate dehydrogenase complex catalyzes the overall conversion of pyruvate to acetyl-CoA and CO(2). It contains multiple copies of three enzymatic components: pyruvate dehydrogenase (E1), dihydrolipoamide acetyltransferase (E2) and lipoamide dehydrogenase (E3).</text>
</comment>
<comment type="catalytic activity">
    <reaction evidence="8">
        <text>N(6)-[(R)-dihydrolipoyl]-L-lysyl-[protein] + acetyl-CoA = N(6)-[(R)-S(8)-acetyldihydrolipoyl]-L-lysyl-[protein] + CoA</text>
        <dbReference type="Rhea" id="RHEA:17017"/>
        <dbReference type="Rhea" id="RHEA-COMP:10475"/>
        <dbReference type="Rhea" id="RHEA-COMP:10478"/>
        <dbReference type="ChEBI" id="CHEBI:57287"/>
        <dbReference type="ChEBI" id="CHEBI:57288"/>
        <dbReference type="ChEBI" id="CHEBI:83100"/>
        <dbReference type="ChEBI" id="CHEBI:83111"/>
        <dbReference type="EC" id="2.3.1.12"/>
    </reaction>
</comment>
<evidence type="ECO:0000256" key="6">
    <source>
        <dbReference type="ARBA" id="ARBA00023315"/>
    </source>
</evidence>
<evidence type="ECO:0000313" key="13">
    <source>
        <dbReference type="Proteomes" id="UP000014900"/>
    </source>
</evidence>
<dbReference type="AlphaFoldDB" id="S4YJB8"/>
<evidence type="ECO:0000256" key="8">
    <source>
        <dbReference type="ARBA" id="ARBA00048370"/>
    </source>
</evidence>
<evidence type="ECO:0000256" key="4">
    <source>
        <dbReference type="ARBA" id="ARBA00022679"/>
    </source>
</evidence>
<evidence type="ECO:0000259" key="10">
    <source>
        <dbReference type="PROSITE" id="PS50968"/>
    </source>
</evidence>
<gene>
    <name evidence="12" type="primary">aceF</name>
    <name evidence="12" type="ORF">M621_12530</name>
</gene>
<dbReference type="Pfam" id="PF02817">
    <property type="entry name" value="E3_binding"/>
    <property type="match status" value="1"/>
</dbReference>
<dbReference type="KEGG" id="sry:M621_12530"/>
<sequence length="418" mass="45146">MPEIRHAVVPDIGDDQPIPLVEILVAVGDYIALNQGLITLESDKATLEIPATFSGRVTELLIKPNDRLSAGSPIAAIEVEEDTPNEPLPVKVAVSAPSPVPAMPVAISEPTAPARSGTAAYASPLVYRLARELGVGLQRLTGSARQGRITRNDVMQHVRSVLTAQPQATSTRAAVLLPWPEVDFSRFGETERQPLTRIQTMSAANLSRNWALIPHVTHHDHVDITELEALRATLNRENGPEGVKITLLAFLLKASSVALRTFPQFNASLDIDGEQLIMKKYLHIGFAVETPQGLVVPVVRNVDEKSVTQLAHEIAALSKKAREGVLIASEMSGGCFTLSSLGGIGGLAFTPIINAPEVAILGISTACWQPVWDDREFIPRLLLPLSLSYDHRVIDGALAARFSVYLTGLLADIRRLLL</sequence>
<dbReference type="GO" id="GO:0005737">
    <property type="term" value="C:cytoplasm"/>
    <property type="evidence" value="ECO:0007669"/>
    <property type="project" value="TreeGrafter"/>
</dbReference>
<dbReference type="SUPFAM" id="SSF47005">
    <property type="entry name" value="Peripheral subunit-binding domain of 2-oxo acid dehydrogenase complex"/>
    <property type="match status" value="1"/>
</dbReference>
<dbReference type="Gene3D" id="2.40.50.100">
    <property type="match status" value="1"/>
</dbReference>
<reference evidence="12 13" key="1">
    <citation type="journal article" date="2013" name="Genome Announc.">
        <title>Genome Sequence of Serratia plymuthica Strain S13, an Endophyte with Germination- and Plant-Growth-Promoting Activity from the Flower of Styrian Oil Pumpkin.</title>
        <authorList>
            <person name="Muller H."/>
            <person name="Furnkranz M."/>
            <person name="Grube M."/>
            <person name="Berg G."/>
        </authorList>
    </citation>
    <scope>NUCLEOTIDE SEQUENCE [LARGE SCALE GENOMIC DNA]</scope>
    <source>
        <strain evidence="12">S13</strain>
    </source>
</reference>
<evidence type="ECO:0000256" key="9">
    <source>
        <dbReference type="RuleBase" id="RU003423"/>
    </source>
</evidence>
<dbReference type="SUPFAM" id="SSF51230">
    <property type="entry name" value="Single hybrid motif"/>
    <property type="match status" value="1"/>
</dbReference>
<dbReference type="SUPFAM" id="SSF52777">
    <property type="entry name" value="CoA-dependent acyltransferases"/>
    <property type="match status" value="1"/>
</dbReference>
<comment type="cofactor">
    <cofactor evidence="1 9">
        <name>(R)-lipoate</name>
        <dbReference type="ChEBI" id="CHEBI:83088"/>
    </cofactor>
</comment>
<dbReference type="InterPro" id="IPR003016">
    <property type="entry name" value="2-oxoA_DH_lipoyl-BS"/>
</dbReference>
<evidence type="ECO:0000256" key="2">
    <source>
        <dbReference type="ARBA" id="ARBA00007317"/>
    </source>
</evidence>
<keyword evidence="5 9" id="KW-0450">Lipoyl</keyword>
<dbReference type="InterPro" id="IPR011053">
    <property type="entry name" value="Single_hybrid_motif"/>
</dbReference>
<evidence type="ECO:0000256" key="1">
    <source>
        <dbReference type="ARBA" id="ARBA00001938"/>
    </source>
</evidence>
<dbReference type="Proteomes" id="UP000014900">
    <property type="component" value="Chromosome"/>
</dbReference>
<dbReference type="RefSeq" id="WP_020439052.1">
    <property type="nucleotide sequence ID" value="NC_021659.1"/>
</dbReference>
<name>S4YJB8_SERPL</name>
<dbReference type="EMBL" id="CP006566">
    <property type="protein sequence ID" value="AGP44520.1"/>
    <property type="molecule type" value="Genomic_DNA"/>
</dbReference>
<dbReference type="InterPro" id="IPR036625">
    <property type="entry name" value="E3-bd_dom_sf"/>
</dbReference>
<dbReference type="Gene3D" id="4.10.320.10">
    <property type="entry name" value="E3-binding domain"/>
    <property type="match status" value="1"/>
</dbReference>
<accession>S4YJB8</accession>
<protein>
    <recommendedName>
        <fullName evidence="9">Dihydrolipoamide acetyltransferase component of pyruvate dehydrogenase complex</fullName>
        <ecNumber evidence="9">2.3.1.-</ecNumber>
    </recommendedName>
</protein>
<dbReference type="PROSITE" id="PS00189">
    <property type="entry name" value="LIPOYL"/>
    <property type="match status" value="1"/>
</dbReference>
<dbReference type="InterPro" id="IPR000089">
    <property type="entry name" value="Biotin_lipoyl"/>
</dbReference>
<evidence type="ECO:0000313" key="12">
    <source>
        <dbReference type="EMBL" id="AGP44520.1"/>
    </source>
</evidence>
<dbReference type="GO" id="GO:0031405">
    <property type="term" value="F:lipoic acid binding"/>
    <property type="evidence" value="ECO:0007669"/>
    <property type="project" value="TreeGrafter"/>
</dbReference>
<feature type="domain" description="Lipoyl-binding" evidence="10">
    <location>
        <begin position="1"/>
        <end position="78"/>
    </location>
</feature>
<dbReference type="EC" id="2.3.1.-" evidence="9"/>
<dbReference type="Pfam" id="PF00198">
    <property type="entry name" value="2-oxoacid_dh"/>
    <property type="match status" value="1"/>
</dbReference>
<dbReference type="CDD" id="cd06849">
    <property type="entry name" value="lipoyl_domain"/>
    <property type="match status" value="1"/>
</dbReference>
<dbReference type="Pfam" id="PF00364">
    <property type="entry name" value="Biotin_lipoyl"/>
    <property type="match status" value="1"/>
</dbReference>